<proteinExistence type="predicted"/>
<feature type="transmembrane region" description="Helical" evidence="2">
    <location>
        <begin position="179"/>
        <end position="199"/>
    </location>
</feature>
<feature type="transmembrane region" description="Helical" evidence="2">
    <location>
        <begin position="153"/>
        <end position="173"/>
    </location>
</feature>
<dbReference type="PANTHER" id="PTHR30221:SF1">
    <property type="entry name" value="SMALL-CONDUCTANCE MECHANOSENSITIVE CHANNEL"/>
    <property type="match status" value="1"/>
</dbReference>
<dbReference type="Proteomes" id="UP001161325">
    <property type="component" value="Unassembled WGS sequence"/>
</dbReference>
<keyword evidence="2" id="KW-1133">Transmembrane helix</keyword>
<name>A0AA37QIF2_9BACT</name>
<dbReference type="PANTHER" id="PTHR30221">
    <property type="entry name" value="SMALL-CONDUCTANCE MECHANOSENSITIVE CHANNEL"/>
    <property type="match status" value="1"/>
</dbReference>
<keyword evidence="1" id="KW-0175">Coiled coil</keyword>
<evidence type="ECO:0000313" key="4">
    <source>
        <dbReference type="Proteomes" id="UP001161325"/>
    </source>
</evidence>
<dbReference type="InterPro" id="IPR045275">
    <property type="entry name" value="MscS_archaea/bacteria_type"/>
</dbReference>
<reference evidence="3" key="1">
    <citation type="submission" date="2022-08" db="EMBL/GenBank/DDBJ databases">
        <title>Draft genome sequencing of Roseisolibacter agri AW1220.</title>
        <authorList>
            <person name="Tobiishi Y."/>
            <person name="Tonouchi A."/>
        </authorList>
    </citation>
    <scope>NUCLEOTIDE SEQUENCE</scope>
    <source>
        <strain evidence="3">AW1220</strain>
    </source>
</reference>
<accession>A0AA37QIF2</accession>
<gene>
    <name evidence="3" type="ORF">rosag_36030</name>
</gene>
<evidence type="ECO:0000313" key="3">
    <source>
        <dbReference type="EMBL" id="GLC27090.1"/>
    </source>
</evidence>
<organism evidence="3 4">
    <name type="scientific">Roseisolibacter agri</name>
    <dbReference type="NCBI Taxonomy" id="2014610"/>
    <lineage>
        <taxon>Bacteria</taxon>
        <taxon>Pseudomonadati</taxon>
        <taxon>Gemmatimonadota</taxon>
        <taxon>Gemmatimonadia</taxon>
        <taxon>Gemmatimonadales</taxon>
        <taxon>Gemmatimonadaceae</taxon>
        <taxon>Roseisolibacter</taxon>
    </lineage>
</organism>
<feature type="transmembrane region" description="Helical" evidence="2">
    <location>
        <begin position="12"/>
        <end position="35"/>
    </location>
</feature>
<feature type="transmembrane region" description="Helical" evidence="2">
    <location>
        <begin position="117"/>
        <end position="141"/>
    </location>
</feature>
<keyword evidence="2" id="KW-0472">Membrane</keyword>
<dbReference type="InterPro" id="IPR008910">
    <property type="entry name" value="MSC_TM_helix"/>
</dbReference>
<dbReference type="EMBL" id="BRXS01000005">
    <property type="protein sequence ID" value="GLC27090.1"/>
    <property type="molecule type" value="Genomic_DNA"/>
</dbReference>
<protein>
    <submittedName>
        <fullName evidence="3">Uncharacterized protein</fullName>
    </submittedName>
</protein>
<sequence length="246" mass="26542">MDFFARLQESFAQLGLFVPSLLGSLVILFAGYLLAKLVEKGTSRLLRRVRLNEMLERGGVLHAVERSGTQLNPARVIANLLFWFVMFAVMLIAANALGFQSLANVFSELVSYIPSVIAAIVIIIVGIVLGGFVGGLIMASAGGLHGGPTLARVGRWGVIILAVFMALQELGIATDIVTTAFAILFGAIALAMALSFGLGNRELAGEVTREWYERYKAERDAIAREAAEEEALEEAEARADETRREG</sequence>
<dbReference type="Pfam" id="PF05552">
    <property type="entry name" value="MS_channel_1st_1"/>
    <property type="match status" value="2"/>
</dbReference>
<comment type="caution">
    <text evidence="3">The sequence shown here is derived from an EMBL/GenBank/DDBJ whole genome shotgun (WGS) entry which is preliminary data.</text>
</comment>
<dbReference type="GO" id="GO:0008381">
    <property type="term" value="F:mechanosensitive monoatomic ion channel activity"/>
    <property type="evidence" value="ECO:0007669"/>
    <property type="project" value="InterPro"/>
</dbReference>
<dbReference type="AlphaFoldDB" id="A0AA37QIF2"/>
<feature type="coiled-coil region" evidence="1">
    <location>
        <begin position="212"/>
        <end position="245"/>
    </location>
</feature>
<keyword evidence="2" id="KW-0812">Transmembrane</keyword>
<evidence type="ECO:0000256" key="1">
    <source>
        <dbReference type="SAM" id="Coils"/>
    </source>
</evidence>
<dbReference type="Gene3D" id="1.10.287.1260">
    <property type="match status" value="2"/>
</dbReference>
<feature type="transmembrane region" description="Helical" evidence="2">
    <location>
        <begin position="76"/>
        <end position="97"/>
    </location>
</feature>
<keyword evidence="4" id="KW-1185">Reference proteome</keyword>
<evidence type="ECO:0000256" key="2">
    <source>
        <dbReference type="SAM" id="Phobius"/>
    </source>
</evidence>
<dbReference type="RefSeq" id="WP_284351536.1">
    <property type="nucleotide sequence ID" value="NZ_BRXS01000005.1"/>
</dbReference>